<organism evidence="2 3">
    <name type="scientific">Artemia franciscana</name>
    <name type="common">Brine shrimp</name>
    <name type="synonym">Artemia sanfranciscana</name>
    <dbReference type="NCBI Taxonomy" id="6661"/>
    <lineage>
        <taxon>Eukaryota</taxon>
        <taxon>Metazoa</taxon>
        <taxon>Ecdysozoa</taxon>
        <taxon>Arthropoda</taxon>
        <taxon>Crustacea</taxon>
        <taxon>Branchiopoda</taxon>
        <taxon>Anostraca</taxon>
        <taxon>Artemiidae</taxon>
        <taxon>Artemia</taxon>
    </lineage>
</organism>
<evidence type="ECO:0000313" key="3">
    <source>
        <dbReference type="Proteomes" id="UP001187531"/>
    </source>
</evidence>
<proteinExistence type="predicted"/>
<sequence>MLRNSVKALKPIILVIVLLNENSRSESISTATQHFETTPFWEETSTNDFAHSEASAEDNEDKLCICANNGNGNVSFLDPLLNEFYNWVKSKNYTRSKFSAAFLQVITKEHEILMQSLSRTRSLMESNAFDENKGDLLYLKELRQNLTAEKADIEEELKTFDTNLGNTYRRVGCSGSFVGIVDGKFCRNGQWVYLSGSRVGKAEDIKLEKFRLSRLKLYGQLWNIKSAGGRVAVIEIPQSTGSLETTIKNIKDIQDISFSVNISIILDIPRNKFVETMEHLEKMEAMPGLIGINIALNSESEIDLIHANKIADIRSHFKLLLFSVSIPCSSTYNTTRDCVVRNCADWNCRHSYCLIDSTIYSTDSRIGDACPSPKSSFFLSKNLLKKNFDFIILKHIHPNINIQKLKTELGLPVVFQGIMMSSPDYLQQFSGFLVDEEGSEKSNTLKVIKTVKGEINKLNYEDNLFELRQNLTAEKADIEEELKTFETNLGNTYRRIGCSGSFVGIVDGKFCRNGQWVYLSGSRIGKAEDIKLEKFRLSRLKLYGQLWNIKSAGGRVAVIEIPQSTGSLEIMIKNIKDIQDISFSVNISIILDIPRNKFVETMEHLEKIEAMPGLIGINIALNSESETDLIHANKIADIRSHFKLLLFSVSIPCSSTYNTTRDCVIRNCGDWNLNLNSWNSYCRQCLKSIGDICPSPKSSFFLSKNLLKKNFDFIILKHIQPNINIQKLKTELGLPVVFQGIMMSSPDYLQQFSGFLVDEEGSEKSNTLKVIKTVKGEINKLNYEDNLFV</sequence>
<dbReference type="Proteomes" id="UP001187531">
    <property type="component" value="Unassembled WGS sequence"/>
</dbReference>
<dbReference type="AlphaFoldDB" id="A0AA88L1U7"/>
<comment type="caution">
    <text evidence="2">The sequence shown here is derived from an EMBL/GenBank/DDBJ whole genome shotgun (WGS) entry which is preliminary data.</text>
</comment>
<accession>A0AA88L1U7</accession>
<feature type="coiled-coil region" evidence="1">
    <location>
        <begin position="461"/>
        <end position="488"/>
    </location>
</feature>
<keyword evidence="3" id="KW-1185">Reference proteome</keyword>
<reference evidence="2" key="1">
    <citation type="submission" date="2023-07" db="EMBL/GenBank/DDBJ databases">
        <title>Chromosome-level genome assembly of Artemia franciscana.</title>
        <authorList>
            <person name="Jo E."/>
        </authorList>
    </citation>
    <scope>NUCLEOTIDE SEQUENCE</scope>
    <source>
        <tissue evidence="2">Whole body</tissue>
    </source>
</reference>
<keyword evidence="1" id="KW-0175">Coiled coil</keyword>
<dbReference type="EMBL" id="JAVRJZ010000014">
    <property type="protein sequence ID" value="KAK2713457.1"/>
    <property type="molecule type" value="Genomic_DNA"/>
</dbReference>
<feature type="coiled-coil region" evidence="1">
    <location>
        <begin position="136"/>
        <end position="163"/>
    </location>
</feature>
<name>A0AA88L1U7_ARTSF</name>
<evidence type="ECO:0000256" key="1">
    <source>
        <dbReference type="SAM" id="Coils"/>
    </source>
</evidence>
<evidence type="ECO:0000313" key="2">
    <source>
        <dbReference type="EMBL" id="KAK2713457.1"/>
    </source>
</evidence>
<protein>
    <submittedName>
        <fullName evidence="2">Uncharacterized protein</fullName>
    </submittedName>
</protein>
<gene>
    <name evidence="2" type="ORF">QYM36_009357</name>
</gene>